<dbReference type="Gene3D" id="3.40.50.300">
    <property type="entry name" value="P-loop containing nucleotide triphosphate hydrolases"/>
    <property type="match status" value="1"/>
</dbReference>
<keyword evidence="5" id="KW-1185">Reference proteome</keyword>
<dbReference type="GO" id="GO:0043531">
    <property type="term" value="F:ADP binding"/>
    <property type="evidence" value="ECO:0007669"/>
    <property type="project" value="InterPro"/>
</dbReference>
<accession>A0AAD3NV58</accession>
<dbReference type="SMART" id="SM00255">
    <property type="entry name" value="TIR"/>
    <property type="match status" value="1"/>
</dbReference>
<protein>
    <recommendedName>
        <fullName evidence="3">TIR domain-containing protein</fullName>
    </recommendedName>
</protein>
<dbReference type="SUPFAM" id="SSF46785">
    <property type="entry name" value="Winged helix' DNA-binding domain"/>
    <property type="match status" value="1"/>
</dbReference>
<dbReference type="SUPFAM" id="SSF52540">
    <property type="entry name" value="P-loop containing nucleoside triphosphate hydrolases"/>
    <property type="match status" value="1"/>
</dbReference>
<dbReference type="Gene3D" id="1.10.8.430">
    <property type="entry name" value="Helical domain of apoptotic protease-activating factors"/>
    <property type="match status" value="1"/>
</dbReference>
<dbReference type="PANTHER" id="PTHR11017">
    <property type="entry name" value="LEUCINE-RICH REPEAT-CONTAINING PROTEIN"/>
    <property type="match status" value="1"/>
</dbReference>
<dbReference type="InterPro" id="IPR027417">
    <property type="entry name" value="P-loop_NTPase"/>
</dbReference>
<dbReference type="Proteomes" id="UP001234787">
    <property type="component" value="Unassembled WGS sequence"/>
</dbReference>
<reference evidence="4" key="1">
    <citation type="submission" date="2022-12" db="EMBL/GenBank/DDBJ databases">
        <title>Chromosome-Level Genome Assembly of Japanese Cedar (Cryptomeriajaponica D. Don).</title>
        <authorList>
            <person name="Fujino T."/>
            <person name="Yamaguchi K."/>
            <person name="Yokoyama T."/>
            <person name="Hamanaka T."/>
            <person name="Harazono Y."/>
            <person name="Kamada H."/>
            <person name="Kobayashi W."/>
            <person name="Ujino-Ihara T."/>
            <person name="Uchiyama K."/>
            <person name="Matsumoto A."/>
            <person name="Izuno A."/>
            <person name="Tsumura Y."/>
            <person name="Toyoda A."/>
            <person name="Shigenobu S."/>
            <person name="Moriguchi Y."/>
            <person name="Ueno S."/>
            <person name="Kasahara M."/>
        </authorList>
    </citation>
    <scope>NUCLEOTIDE SEQUENCE</scope>
</reference>
<organism evidence="4 5">
    <name type="scientific">Cryptomeria japonica</name>
    <name type="common">Japanese cedar</name>
    <name type="synonym">Cupressus japonica</name>
    <dbReference type="NCBI Taxonomy" id="3369"/>
    <lineage>
        <taxon>Eukaryota</taxon>
        <taxon>Viridiplantae</taxon>
        <taxon>Streptophyta</taxon>
        <taxon>Embryophyta</taxon>
        <taxon>Tracheophyta</taxon>
        <taxon>Spermatophyta</taxon>
        <taxon>Pinopsida</taxon>
        <taxon>Pinidae</taxon>
        <taxon>Conifers II</taxon>
        <taxon>Cupressales</taxon>
        <taxon>Cupressaceae</taxon>
        <taxon>Cryptomeria</taxon>
    </lineage>
</organism>
<proteinExistence type="predicted"/>
<evidence type="ECO:0000259" key="3">
    <source>
        <dbReference type="PROSITE" id="PS50104"/>
    </source>
</evidence>
<dbReference type="AlphaFoldDB" id="A0AAD3NV58"/>
<dbReference type="EMBL" id="BSEH01000399">
    <property type="protein sequence ID" value="GLJ58482.1"/>
    <property type="molecule type" value="Genomic_DNA"/>
</dbReference>
<dbReference type="InterPro" id="IPR035897">
    <property type="entry name" value="Toll_tir_struct_dom_sf"/>
</dbReference>
<gene>
    <name evidence="4" type="ORF">SUGI_1453070</name>
</gene>
<evidence type="ECO:0000313" key="5">
    <source>
        <dbReference type="Proteomes" id="UP001234787"/>
    </source>
</evidence>
<evidence type="ECO:0000256" key="1">
    <source>
        <dbReference type="ARBA" id="ARBA00022614"/>
    </source>
</evidence>
<keyword evidence="1" id="KW-0433">Leucine-rich repeat</keyword>
<dbReference type="GO" id="GO:0007165">
    <property type="term" value="P:signal transduction"/>
    <property type="evidence" value="ECO:0007669"/>
    <property type="project" value="InterPro"/>
</dbReference>
<dbReference type="InterPro" id="IPR042197">
    <property type="entry name" value="Apaf_helical"/>
</dbReference>
<comment type="caution">
    <text evidence="4">The sequence shown here is derived from an EMBL/GenBank/DDBJ whole genome shotgun (WGS) entry which is preliminary data.</text>
</comment>
<dbReference type="InterPro" id="IPR002182">
    <property type="entry name" value="NB-ARC"/>
</dbReference>
<dbReference type="InterPro" id="IPR036390">
    <property type="entry name" value="WH_DNA-bd_sf"/>
</dbReference>
<dbReference type="Pfam" id="PF01582">
    <property type="entry name" value="TIR"/>
    <property type="match status" value="1"/>
</dbReference>
<evidence type="ECO:0000256" key="2">
    <source>
        <dbReference type="ARBA" id="ARBA00022821"/>
    </source>
</evidence>
<keyword evidence="2" id="KW-0611">Plant defense</keyword>
<dbReference type="InterPro" id="IPR000157">
    <property type="entry name" value="TIR_dom"/>
</dbReference>
<dbReference type="InterPro" id="IPR058192">
    <property type="entry name" value="WHD_ROQ1-like"/>
</dbReference>
<dbReference type="Gene3D" id="3.80.10.10">
    <property type="entry name" value="Ribonuclease Inhibitor"/>
    <property type="match status" value="2"/>
</dbReference>
<sequence length="1009" mass="114341">MASSSSSHQQNPELKAFSGIKPAGIRRKISESSRLFDVFINHRGPDVKQTLATQLYNSLEQLGIRTFLDSKEKELGNSFPSTIETAIRSAKVHIAIFSKGYAESPWCLDELLLMLETKAKIIPIFYQVMPSDLRHIESGVYAGAFIKYEKKGRYVEKLGEWKEALQSLSFIAGEEFQSDCKNIVATVQKELERKRYLHVATHPVGLNNLVKDFEMRCLEELAQDFENQCGLKEGKHSAKVVGIFGMGGSGKTTLSKELFNRKILSYSRASFLFDVREASVRNQLHSLQLKLLKDLFQNHDLRFTSPEEGTSYLKDSFQRSPHLSFLIVVDDIDYVEQLNALAVMDILNNIGDSLVIVTTRDVGVLITAGITVGYNLRGMDRNYGRELFCWHAFGQPHPSSGYEKLVDSFVDVCGGLPLSLQVLGRHVHGRNKDYWNLELVKVRKTLPRDIKNRLRISFHALDDEEKQVFMDIACFFIGEAKSIAERLLKGSGWNAQHALATLKNKCLVEEFKLRSRKGEVTIGLRMHDHLRDLGREMALELSPPHRLWRPQDLKVLESMGFKLILAKTNIRCYHSIFDKSLGSQVTFFVGQPRTWLETSASLLWLQLEGNSGEQPCIPSWIPLQNLQRLTIKGGQLKTLWENPVQAPSQLKELQICETSLIEFPDLLGVSKDSLENRGKSSSVKTPKTGLEKLEIGDLEFEDLRLMGMKCLEGITFDRNVKLKYFELGDCQNLKSIDFGCEELVELTIRGCPELVELPAFLGPRSLERIIFDGCGKLECLELNGCQMLRSVSGNFDLKALYIYDCPELEVFPSLARPSCLRQIVIDSCDKLQNISGIDDLRGLRLMRLIYWNNAVIRDRIHKLKSVPSVGMDMIGRAVDGAESSFNEYLFSDVHIDLNAIIEIGSHETFLKWSELSAVIGCFLVVIDTSISEEGINKLLPLYGPKARQGEWIITMVACDISRYYYLRAIEGILRRYGILKKGFGIEVKKGEEYKIVGVLQIIVDRLYYL</sequence>
<dbReference type="Gene3D" id="3.40.50.10140">
    <property type="entry name" value="Toll/interleukin-1 receptor homology (TIR) domain"/>
    <property type="match status" value="1"/>
</dbReference>
<dbReference type="SUPFAM" id="SSF52200">
    <property type="entry name" value="Toll/Interleukin receptor TIR domain"/>
    <property type="match status" value="1"/>
</dbReference>
<dbReference type="SUPFAM" id="SSF52058">
    <property type="entry name" value="L domain-like"/>
    <property type="match status" value="1"/>
</dbReference>
<feature type="domain" description="TIR" evidence="3">
    <location>
        <begin position="34"/>
        <end position="191"/>
    </location>
</feature>
<dbReference type="PRINTS" id="PR00364">
    <property type="entry name" value="DISEASERSIST"/>
</dbReference>
<dbReference type="GO" id="GO:0006952">
    <property type="term" value="P:defense response"/>
    <property type="evidence" value="ECO:0007669"/>
    <property type="project" value="UniProtKB-KW"/>
</dbReference>
<dbReference type="Pfam" id="PF00931">
    <property type="entry name" value="NB-ARC"/>
    <property type="match status" value="1"/>
</dbReference>
<name>A0AAD3NV58_CRYJA</name>
<evidence type="ECO:0000313" key="4">
    <source>
        <dbReference type="EMBL" id="GLJ58482.1"/>
    </source>
</evidence>
<dbReference type="PANTHER" id="PTHR11017:SF385">
    <property type="entry name" value="DISEASE RESISTANCE PROTEIN (TIR-NBS-LRR CLASS)-RELATED"/>
    <property type="match status" value="1"/>
</dbReference>
<dbReference type="InterPro" id="IPR044974">
    <property type="entry name" value="Disease_R_plants"/>
</dbReference>
<dbReference type="InterPro" id="IPR032675">
    <property type="entry name" value="LRR_dom_sf"/>
</dbReference>
<dbReference type="Pfam" id="PF23282">
    <property type="entry name" value="WHD_ROQ1"/>
    <property type="match status" value="1"/>
</dbReference>
<dbReference type="PROSITE" id="PS50104">
    <property type="entry name" value="TIR"/>
    <property type="match status" value="1"/>
</dbReference>